<evidence type="ECO:0000313" key="3">
    <source>
        <dbReference type="RefSeq" id="XP_018838546.1"/>
    </source>
</evidence>
<dbReference type="InterPro" id="IPR002213">
    <property type="entry name" value="UDP_glucos_trans"/>
</dbReference>
<evidence type="ECO:0000256" key="1">
    <source>
        <dbReference type="ARBA" id="ARBA00022679"/>
    </source>
</evidence>
<dbReference type="Gene3D" id="3.40.50.2000">
    <property type="entry name" value="Glycogen Phosphorylase B"/>
    <property type="match status" value="1"/>
</dbReference>
<gene>
    <name evidence="3" type="primary">LOC109004455</name>
</gene>
<dbReference type="Pfam" id="PF00201">
    <property type="entry name" value="UDPGT"/>
    <property type="match status" value="1"/>
</dbReference>
<keyword evidence="2" id="KW-1185">Reference proteome</keyword>
<proteinExistence type="predicted"/>
<sequence length="133" mass="14778">MDLGMQMDDQVSEVEVLSHVSVGGFVTHYGWNSVLEAVCGGVLMIGWPLYAEQRMNKVIKVKDLKVALVVNESENGCMSGEELEKWVRELMDSEEGKEVRKRSSSMRDAATKAMGKGGSSHNDFQKLVPLWLS</sequence>
<organism evidence="2 3">
    <name type="scientific">Juglans regia</name>
    <name type="common">English walnut</name>
    <dbReference type="NCBI Taxonomy" id="51240"/>
    <lineage>
        <taxon>Eukaryota</taxon>
        <taxon>Viridiplantae</taxon>
        <taxon>Streptophyta</taxon>
        <taxon>Embryophyta</taxon>
        <taxon>Tracheophyta</taxon>
        <taxon>Spermatophyta</taxon>
        <taxon>Magnoliopsida</taxon>
        <taxon>eudicotyledons</taxon>
        <taxon>Gunneridae</taxon>
        <taxon>Pentapetalae</taxon>
        <taxon>rosids</taxon>
        <taxon>fabids</taxon>
        <taxon>Fagales</taxon>
        <taxon>Juglandaceae</taxon>
        <taxon>Juglans</taxon>
    </lineage>
</organism>
<keyword evidence="1" id="KW-0808">Transferase</keyword>
<dbReference type="RefSeq" id="XP_018838546.1">
    <property type="nucleotide sequence ID" value="XM_018983001.2"/>
</dbReference>
<dbReference type="KEGG" id="jre:109004455"/>
<dbReference type="PANTHER" id="PTHR48045">
    <property type="entry name" value="UDP-GLYCOSYLTRANSFERASE 72B1"/>
    <property type="match status" value="1"/>
</dbReference>
<evidence type="ECO:0000313" key="2">
    <source>
        <dbReference type="Proteomes" id="UP000235220"/>
    </source>
</evidence>
<dbReference type="GeneID" id="109004455"/>
<name>A0A2I4G3R2_JUGRE</name>
<dbReference type="Proteomes" id="UP000235220">
    <property type="component" value="Chromosome 16"/>
</dbReference>
<reference evidence="3" key="1">
    <citation type="submission" date="2025-08" db="UniProtKB">
        <authorList>
            <consortium name="RefSeq"/>
        </authorList>
    </citation>
    <scope>IDENTIFICATION</scope>
    <source>
        <tissue evidence="3">Leaves</tissue>
    </source>
</reference>
<dbReference type="PANTHER" id="PTHR48045:SF34">
    <property type="entry name" value="ISOFLAVONE 7-O-GLUCOSYLTRANSFERASE 1-LIKE"/>
    <property type="match status" value="1"/>
</dbReference>
<dbReference type="AlphaFoldDB" id="A0A2I4G3R2"/>
<dbReference type="Gramene" id="Jr16_00480_p1">
    <property type="protein sequence ID" value="cds.Jr16_00480_p1"/>
    <property type="gene ID" value="Jr16_00480"/>
</dbReference>
<dbReference type="SUPFAM" id="SSF53756">
    <property type="entry name" value="UDP-Glycosyltransferase/glycogen phosphorylase"/>
    <property type="match status" value="1"/>
</dbReference>
<dbReference type="FunFam" id="3.40.50.2000:FF:000431">
    <property type="entry name" value="UDP-glycosyltransferase 90A1"/>
    <property type="match status" value="1"/>
</dbReference>
<accession>A0A2I4G3R2</accession>
<protein>
    <submittedName>
        <fullName evidence="3">Isoflavone 7-O-glucosyltransferase 1-like</fullName>
    </submittedName>
</protein>
<dbReference type="CDD" id="cd03784">
    <property type="entry name" value="GT1_Gtf-like"/>
    <property type="match status" value="1"/>
</dbReference>
<dbReference type="OrthoDB" id="5835829at2759"/>
<dbReference type="GO" id="GO:0008194">
    <property type="term" value="F:UDP-glycosyltransferase activity"/>
    <property type="evidence" value="ECO:0000318"/>
    <property type="project" value="GO_Central"/>
</dbReference>